<evidence type="ECO:0000256" key="1">
    <source>
        <dbReference type="ARBA" id="ARBA00004123"/>
    </source>
</evidence>
<keyword evidence="2" id="KW-0479">Metal-binding</keyword>
<proteinExistence type="predicted"/>
<dbReference type="EMBL" id="CDMZ01000778">
    <property type="protein sequence ID" value="CEM21297.1"/>
    <property type="molecule type" value="Genomic_DNA"/>
</dbReference>
<dbReference type="SMART" id="SM00355">
    <property type="entry name" value="ZnF_C2H2"/>
    <property type="match status" value="2"/>
</dbReference>
<comment type="subcellular location">
    <subcellularLocation>
        <location evidence="1">Nucleus</location>
    </subcellularLocation>
</comment>
<keyword evidence="4" id="KW-0862">Zinc</keyword>
<sequence>MGRRKRKTADTKPFCYYCEREFDEEKVLVQHQKAKHFKCHVCNRKLDTAPGLVVHLHQVHKEQFLKVPNALPGREDPNLPVIHGMEGMPVDLLREKNEAATHDFGKKEAQKKLAISTYAQDLLRKAQAHPDFPRFQAMCVNKMDPRLLPTLPGGGPLPQTNGINMPGPGGPGPSGSPTNFMQGGPGRMPGPGGPGPFQGQPPMGPGPMGMGGPGPMGMPPPNMGGGFGMPPGMGGMGPRGMPPPNFGMPPGVGGPGMGGPPMGGPDQSMGPPPTMVPVPVFGGGMPGPVGPDGDIPVKREAAGAPPAEGAAMRSHMRSVGPYSVYDKFERRKEADGTVVVFGGDDRVSFEERRAAAMQRKYGYTDF</sequence>
<dbReference type="VEuPathDB" id="CryptoDB:Cvel_19603"/>
<dbReference type="AlphaFoldDB" id="A0A0G4G0A5"/>
<organism evidence="8">
    <name type="scientific">Chromera velia CCMP2878</name>
    <dbReference type="NCBI Taxonomy" id="1169474"/>
    <lineage>
        <taxon>Eukaryota</taxon>
        <taxon>Sar</taxon>
        <taxon>Alveolata</taxon>
        <taxon>Colpodellida</taxon>
        <taxon>Chromeraceae</taxon>
        <taxon>Chromera</taxon>
    </lineage>
</organism>
<dbReference type="PROSITE" id="PS00028">
    <property type="entry name" value="ZINC_FINGER_C2H2_1"/>
    <property type="match status" value="1"/>
</dbReference>
<dbReference type="PANTHER" id="PTHR23215:SF0">
    <property type="entry name" value="BUB3-INTERACTING AND GLEBS MOTIF-CONTAINING PROTEIN ZNF207"/>
    <property type="match status" value="1"/>
</dbReference>
<dbReference type="GO" id="GO:0005634">
    <property type="term" value="C:nucleus"/>
    <property type="evidence" value="ECO:0007669"/>
    <property type="project" value="UniProtKB-SubCell"/>
</dbReference>
<evidence type="ECO:0000256" key="4">
    <source>
        <dbReference type="ARBA" id="ARBA00022833"/>
    </source>
</evidence>
<accession>A0A0G4G0A5</accession>
<evidence type="ECO:0000256" key="6">
    <source>
        <dbReference type="SAM" id="MobiDB-lite"/>
    </source>
</evidence>
<evidence type="ECO:0000256" key="5">
    <source>
        <dbReference type="ARBA" id="ARBA00023242"/>
    </source>
</evidence>
<protein>
    <recommendedName>
        <fullName evidence="7">C2H2-type domain-containing protein</fullName>
    </recommendedName>
</protein>
<dbReference type="PANTHER" id="PTHR23215">
    <property type="entry name" value="ZINC FINGER PROTEIN 207"/>
    <property type="match status" value="1"/>
</dbReference>
<dbReference type="CDD" id="cd20908">
    <property type="entry name" value="SUF4-like"/>
    <property type="match status" value="1"/>
</dbReference>
<reference evidence="8" key="1">
    <citation type="submission" date="2014-11" db="EMBL/GenBank/DDBJ databases">
        <authorList>
            <person name="Otto D Thomas"/>
            <person name="Naeem Raeece"/>
        </authorList>
    </citation>
    <scope>NUCLEOTIDE SEQUENCE</scope>
</reference>
<keyword evidence="5" id="KW-0539">Nucleus</keyword>
<evidence type="ECO:0000256" key="3">
    <source>
        <dbReference type="ARBA" id="ARBA00022771"/>
    </source>
</evidence>
<evidence type="ECO:0000313" key="8">
    <source>
        <dbReference type="EMBL" id="CEM21297.1"/>
    </source>
</evidence>
<keyword evidence="3" id="KW-0863">Zinc-finger</keyword>
<feature type="compositionally biased region" description="Gly residues" evidence="6">
    <location>
        <begin position="206"/>
        <end position="215"/>
    </location>
</feature>
<name>A0A0G4G0A5_9ALVE</name>
<evidence type="ECO:0000259" key="7">
    <source>
        <dbReference type="PROSITE" id="PS00028"/>
    </source>
</evidence>
<evidence type="ECO:0000256" key="2">
    <source>
        <dbReference type="ARBA" id="ARBA00022723"/>
    </source>
</evidence>
<dbReference type="GO" id="GO:0008270">
    <property type="term" value="F:zinc ion binding"/>
    <property type="evidence" value="ECO:0007669"/>
    <property type="project" value="UniProtKB-KW"/>
</dbReference>
<dbReference type="InterPro" id="IPR013087">
    <property type="entry name" value="Znf_C2H2_type"/>
</dbReference>
<feature type="region of interest" description="Disordered" evidence="6">
    <location>
        <begin position="161"/>
        <end position="219"/>
    </location>
</feature>
<feature type="domain" description="C2H2-type" evidence="7">
    <location>
        <begin position="39"/>
        <end position="60"/>
    </location>
</feature>
<gene>
    <name evidence="8" type="ORF">Cvel_19603</name>
</gene>